<keyword evidence="3" id="KW-1185">Reference proteome</keyword>
<dbReference type="Pfam" id="PF13847">
    <property type="entry name" value="Methyltransf_31"/>
    <property type="match status" value="1"/>
</dbReference>
<dbReference type="RefSeq" id="XP_037163688.1">
    <property type="nucleotide sequence ID" value="XM_037309609.1"/>
</dbReference>
<dbReference type="SUPFAM" id="SSF53335">
    <property type="entry name" value="S-adenosyl-L-methionine-dependent methyltransferases"/>
    <property type="match status" value="1"/>
</dbReference>
<reference evidence="2 3" key="1">
    <citation type="journal article" date="2020" name="Genomics">
        <title>Complete, high-quality genomes from long-read metagenomic sequencing of two wolf lichen thalli reveals enigmatic genome architecture.</title>
        <authorList>
            <person name="McKenzie S.K."/>
            <person name="Walston R.F."/>
            <person name="Allen J.L."/>
        </authorList>
    </citation>
    <scope>NUCLEOTIDE SEQUENCE [LARGE SCALE GENOMIC DNA]</scope>
    <source>
        <strain evidence="2">WasteWater2</strain>
    </source>
</reference>
<proteinExistence type="predicted"/>
<organism evidence="2 3">
    <name type="scientific">Letharia columbiana</name>
    <dbReference type="NCBI Taxonomy" id="112416"/>
    <lineage>
        <taxon>Eukaryota</taxon>
        <taxon>Fungi</taxon>
        <taxon>Dikarya</taxon>
        <taxon>Ascomycota</taxon>
        <taxon>Pezizomycotina</taxon>
        <taxon>Lecanoromycetes</taxon>
        <taxon>OSLEUM clade</taxon>
        <taxon>Lecanoromycetidae</taxon>
        <taxon>Lecanorales</taxon>
        <taxon>Lecanorineae</taxon>
        <taxon>Parmeliaceae</taxon>
        <taxon>Letharia</taxon>
    </lineage>
</organism>
<protein>
    <recommendedName>
        <fullName evidence="1">Methyltransferase domain-containing protein</fullName>
    </recommendedName>
</protein>
<dbReference type="AlphaFoldDB" id="A0A8H6L3L8"/>
<comment type="caution">
    <text evidence="2">The sequence shown here is derived from an EMBL/GenBank/DDBJ whole genome shotgun (WGS) entry which is preliminary data.</text>
</comment>
<dbReference type="OrthoDB" id="10017101at2759"/>
<name>A0A8H6L3L8_9LECA</name>
<feature type="domain" description="Methyltransferase" evidence="1">
    <location>
        <begin position="46"/>
        <end position="153"/>
    </location>
</feature>
<evidence type="ECO:0000313" key="2">
    <source>
        <dbReference type="EMBL" id="KAF6234287.1"/>
    </source>
</evidence>
<evidence type="ECO:0000313" key="3">
    <source>
        <dbReference type="Proteomes" id="UP000578531"/>
    </source>
</evidence>
<dbReference type="Proteomes" id="UP000578531">
    <property type="component" value="Unassembled WGS sequence"/>
</dbReference>
<dbReference type="CDD" id="cd02440">
    <property type="entry name" value="AdoMet_MTases"/>
    <property type="match status" value="1"/>
</dbReference>
<dbReference type="PANTHER" id="PTHR45128:SF1">
    <property type="entry name" value="S-ADENOSYLMETHIONINE-DEPENDENT METHYLTRANSFERASE RV2258C"/>
    <property type="match status" value="1"/>
</dbReference>
<evidence type="ECO:0000259" key="1">
    <source>
        <dbReference type="Pfam" id="PF13847"/>
    </source>
</evidence>
<accession>A0A8H6L3L8</accession>
<sequence length="279" mass="30725">MLEPCILDMAQASNVYVSDHSESVLKSHNLRTAANSAAYLLNSILPNMQICDIGCGPGSITTDLAALVPNGQVVGIDMGQDVVGKARSMAAERGIKNVRFQVGDAHALDFPDHTFDVVHCHQVLNHIAGPANALREWRRITKPGGLVACRESDFDSATHYPEIKGIADFKDVYIKTVRSRGGEPNAGRHMIAWARESGIDRSCITASASVWCFSSPEERGYWSKMWADRLLNSSLAKNVIDGGFATQEDINCFVQGWREWETDDDGWYTLTHGEILCRV</sequence>
<dbReference type="InterPro" id="IPR029063">
    <property type="entry name" value="SAM-dependent_MTases_sf"/>
</dbReference>
<dbReference type="PANTHER" id="PTHR45128">
    <property type="entry name" value="METHYLTRANSFERASE TYPE 11"/>
    <property type="match status" value="1"/>
</dbReference>
<dbReference type="EMBL" id="JACCJC010000032">
    <property type="protein sequence ID" value="KAF6234287.1"/>
    <property type="molecule type" value="Genomic_DNA"/>
</dbReference>
<dbReference type="InterPro" id="IPR025714">
    <property type="entry name" value="Methyltranfer_dom"/>
</dbReference>
<gene>
    <name evidence="2" type="ORF">HO173_007709</name>
</gene>
<dbReference type="GeneID" id="59289365"/>
<dbReference type="InterPro" id="IPR053173">
    <property type="entry name" value="SAM-binding_MTase"/>
</dbReference>
<dbReference type="Gene3D" id="3.40.50.150">
    <property type="entry name" value="Vaccinia Virus protein VP39"/>
    <property type="match status" value="1"/>
</dbReference>